<organism evidence="1">
    <name type="scientific">Sinorhizobium medicae</name>
    <dbReference type="NCBI Taxonomy" id="110321"/>
    <lineage>
        <taxon>Bacteria</taxon>
        <taxon>Pseudomonadati</taxon>
        <taxon>Pseudomonadota</taxon>
        <taxon>Alphaproteobacteria</taxon>
        <taxon>Hyphomicrobiales</taxon>
        <taxon>Rhizobiaceae</taxon>
        <taxon>Sinorhizobium/Ensifer group</taxon>
        <taxon>Sinorhizobium</taxon>
    </lineage>
</organism>
<proteinExistence type="predicted"/>
<sequence length="57" mass="6392">MPGLDLVLAERINARLAVPPKDPTLDPKTGTVNPPEIEACSPTRWKWCLPRANWRAE</sequence>
<dbReference type="Proteomes" id="UP000507954">
    <property type="component" value="Unassembled WGS sequence"/>
</dbReference>
<dbReference type="EMBL" id="CABFNB010000170">
    <property type="protein sequence ID" value="VTZ66154.1"/>
    <property type="molecule type" value="Genomic_DNA"/>
</dbReference>
<protein>
    <submittedName>
        <fullName evidence="1">Uncharacterized protein</fullName>
    </submittedName>
</protein>
<gene>
    <name evidence="1" type="ORF">EMEDMD4_980024</name>
</gene>
<reference evidence="1" key="1">
    <citation type="submission" date="2019-06" db="EMBL/GenBank/DDBJ databases">
        <authorList>
            <person name="Le Quere A."/>
            <person name="Colella S."/>
        </authorList>
    </citation>
    <scope>NUCLEOTIDE SEQUENCE</scope>
    <source>
        <strain evidence="1">EmedicaeMD41</strain>
    </source>
</reference>
<accession>A0A508XCJ7</accession>
<name>A0A508XCJ7_9HYPH</name>
<evidence type="ECO:0000313" key="1">
    <source>
        <dbReference type="EMBL" id="VTZ66154.1"/>
    </source>
</evidence>
<dbReference type="AlphaFoldDB" id="A0A508XCJ7"/>